<dbReference type="Pfam" id="PF08448">
    <property type="entry name" value="PAS_4"/>
    <property type="match status" value="1"/>
</dbReference>
<evidence type="ECO:0000256" key="4">
    <source>
        <dbReference type="ARBA" id="ARBA00022553"/>
    </source>
</evidence>
<comment type="caution">
    <text evidence="16">The sequence shown here is derived from an EMBL/GenBank/DDBJ whole genome shotgun (WGS) entry which is preliminary data.</text>
</comment>
<evidence type="ECO:0000256" key="9">
    <source>
        <dbReference type="ARBA" id="ARBA00022840"/>
    </source>
</evidence>
<dbReference type="PANTHER" id="PTHR24421:SF10">
    <property type="entry name" value="NITRATE_NITRITE SENSOR PROTEIN NARQ"/>
    <property type="match status" value="1"/>
</dbReference>
<feature type="region of interest" description="Disordered" evidence="12">
    <location>
        <begin position="661"/>
        <end position="743"/>
    </location>
</feature>
<dbReference type="GO" id="GO:0004673">
    <property type="term" value="F:protein histidine kinase activity"/>
    <property type="evidence" value="ECO:0007669"/>
    <property type="project" value="UniProtKB-EC"/>
</dbReference>
<dbReference type="InterPro" id="IPR003018">
    <property type="entry name" value="GAF"/>
</dbReference>
<accession>A0ABD5ETJ0</accession>
<keyword evidence="8" id="KW-0418">Kinase</keyword>
<dbReference type="PANTHER" id="PTHR24421">
    <property type="entry name" value="NITRATE/NITRITE SENSOR PROTEIN NARX-RELATED"/>
    <property type="match status" value="1"/>
</dbReference>
<dbReference type="CDD" id="cd06225">
    <property type="entry name" value="HAMP"/>
    <property type="match status" value="1"/>
</dbReference>
<keyword evidence="11" id="KW-0902">Two-component regulatory system</keyword>
<evidence type="ECO:0000256" key="3">
    <source>
        <dbReference type="ARBA" id="ARBA00012438"/>
    </source>
</evidence>
<dbReference type="NCBIfam" id="TIGR00229">
    <property type="entry name" value="sensory_box"/>
    <property type="match status" value="1"/>
</dbReference>
<feature type="domain" description="PAS" evidence="14">
    <location>
        <begin position="443"/>
        <end position="513"/>
    </location>
</feature>
<feature type="domain" description="Histidine kinase" evidence="13">
    <location>
        <begin position="889"/>
        <end position="971"/>
    </location>
</feature>
<reference evidence="17" key="1">
    <citation type="submission" date="2023-07" db="EMBL/GenBank/DDBJ databases">
        <title>30 novel species of actinomycetes from the DSMZ collection.</title>
        <authorList>
            <person name="Nouioui I."/>
        </authorList>
    </citation>
    <scope>NUCLEOTIDE SEQUENCE [LARGE SCALE GENOMIC DNA]</scope>
    <source>
        <strain evidence="17">DSM 41981</strain>
    </source>
</reference>
<protein>
    <recommendedName>
        <fullName evidence="3">histidine kinase</fullName>
        <ecNumber evidence="3">2.7.13.3</ecNumber>
    </recommendedName>
</protein>
<evidence type="ECO:0000259" key="15">
    <source>
        <dbReference type="PROSITE" id="PS50885"/>
    </source>
</evidence>
<dbReference type="Gene3D" id="1.20.5.1930">
    <property type="match status" value="1"/>
</dbReference>
<dbReference type="Gene3D" id="3.30.450.40">
    <property type="match status" value="1"/>
</dbReference>
<evidence type="ECO:0000313" key="17">
    <source>
        <dbReference type="Proteomes" id="UP001183535"/>
    </source>
</evidence>
<name>A0ABD5ETJ0_9ACTN</name>
<dbReference type="EMBL" id="JAVRES010000013">
    <property type="protein sequence ID" value="MDT0437670.1"/>
    <property type="molecule type" value="Genomic_DNA"/>
</dbReference>
<keyword evidence="4" id="KW-0597">Phosphoprotein</keyword>
<dbReference type="InterPro" id="IPR000014">
    <property type="entry name" value="PAS"/>
</dbReference>
<organism evidence="16 17">
    <name type="scientific">Streptomyces doudnae</name>
    <dbReference type="NCBI Taxonomy" id="3075536"/>
    <lineage>
        <taxon>Bacteria</taxon>
        <taxon>Bacillati</taxon>
        <taxon>Actinomycetota</taxon>
        <taxon>Actinomycetes</taxon>
        <taxon>Kitasatosporales</taxon>
        <taxon>Streptomycetaceae</taxon>
        <taxon>Streptomyces</taxon>
    </lineage>
</organism>
<feature type="domain" description="HAMP" evidence="15">
    <location>
        <begin position="340"/>
        <end position="392"/>
    </location>
</feature>
<gene>
    <name evidence="16" type="ORF">RM877_23585</name>
</gene>
<dbReference type="Pfam" id="PF00672">
    <property type="entry name" value="HAMP"/>
    <property type="match status" value="1"/>
</dbReference>
<dbReference type="GO" id="GO:0005524">
    <property type="term" value="F:ATP binding"/>
    <property type="evidence" value="ECO:0007669"/>
    <property type="project" value="UniProtKB-KW"/>
</dbReference>
<evidence type="ECO:0000256" key="5">
    <source>
        <dbReference type="ARBA" id="ARBA00022679"/>
    </source>
</evidence>
<evidence type="ECO:0000256" key="8">
    <source>
        <dbReference type="ARBA" id="ARBA00022777"/>
    </source>
</evidence>
<dbReference type="GO" id="GO:0016020">
    <property type="term" value="C:membrane"/>
    <property type="evidence" value="ECO:0007669"/>
    <property type="project" value="UniProtKB-SubCell"/>
</dbReference>
<dbReference type="Pfam" id="PF02518">
    <property type="entry name" value="HATPase_c"/>
    <property type="match status" value="1"/>
</dbReference>
<dbReference type="SMART" id="SM00091">
    <property type="entry name" value="PAS"/>
    <property type="match status" value="1"/>
</dbReference>
<evidence type="ECO:0000259" key="13">
    <source>
        <dbReference type="PROSITE" id="PS50109"/>
    </source>
</evidence>
<dbReference type="Pfam" id="PF08376">
    <property type="entry name" value="NIT"/>
    <property type="match status" value="1"/>
</dbReference>
<dbReference type="Gene3D" id="3.30.565.10">
    <property type="entry name" value="Histidine kinase-like ATPase, C-terminal domain"/>
    <property type="match status" value="1"/>
</dbReference>
<keyword evidence="9" id="KW-0067">ATP-binding</keyword>
<dbReference type="SMART" id="SM00387">
    <property type="entry name" value="HATPase_c"/>
    <property type="match status" value="1"/>
</dbReference>
<dbReference type="Gene3D" id="1.20.120.1530">
    <property type="match status" value="1"/>
</dbReference>
<dbReference type="PROSITE" id="PS50885">
    <property type="entry name" value="HAMP"/>
    <property type="match status" value="1"/>
</dbReference>
<feature type="compositionally biased region" description="Pro residues" evidence="12">
    <location>
        <begin position="700"/>
        <end position="729"/>
    </location>
</feature>
<dbReference type="InterPro" id="IPR029016">
    <property type="entry name" value="GAF-like_dom_sf"/>
</dbReference>
<evidence type="ECO:0000256" key="12">
    <source>
        <dbReference type="SAM" id="MobiDB-lite"/>
    </source>
</evidence>
<comment type="subcellular location">
    <subcellularLocation>
        <location evidence="2">Membrane</location>
    </subcellularLocation>
</comment>
<evidence type="ECO:0000259" key="14">
    <source>
        <dbReference type="PROSITE" id="PS50112"/>
    </source>
</evidence>
<evidence type="ECO:0000256" key="6">
    <source>
        <dbReference type="ARBA" id="ARBA00022692"/>
    </source>
</evidence>
<keyword evidence="10" id="KW-1133">Transmembrane helix</keyword>
<dbReference type="InterPro" id="IPR035965">
    <property type="entry name" value="PAS-like_dom_sf"/>
</dbReference>
<evidence type="ECO:0000256" key="1">
    <source>
        <dbReference type="ARBA" id="ARBA00000085"/>
    </source>
</evidence>
<dbReference type="InterPro" id="IPR003594">
    <property type="entry name" value="HATPase_dom"/>
</dbReference>
<evidence type="ECO:0000256" key="10">
    <source>
        <dbReference type="ARBA" id="ARBA00022989"/>
    </source>
</evidence>
<dbReference type="SUPFAM" id="SSF55874">
    <property type="entry name" value="ATPase domain of HSP90 chaperone/DNA topoisomerase II/histidine kinase"/>
    <property type="match status" value="1"/>
</dbReference>
<sequence>MGWRRDVVRGPGRRRAPLLSRLRVGHKLLLLVLLPVTGLVALTAFGALAQWEEARTLERFRSAIDVSFATSGVSDAVATERVDAVRARLRPDTATLTARSASRQATDRALDGAVRRADSWPTARTGGELDAVSRQLSAVRVQAGLGALTARAIAQQYQEIQDTLLDTATALETGRPTRAAGRAADAHVAILEAVEAAERERVELAVLLDTPTGRRPAAAGRWSALEEAQLREFRRTTSDRLRAALYQAQFEVPGRAVRAVRDLLADPDPPTARWPSYGGWLADSTARIAALRGIQDEAARDLADTAAADLEGARNRAARDLTVSLAVLTGVALLAFVLARSITRPLREVTAGARALSAGDLSFAVHYAGHDELGDVADTFRELRVTTERLAAEIRSMNSAVDDNRLEHRVDVGRFDGTWAQLLGGMNGTMASFAAAHGRRRKAERELEDIFNLSLDLLCILGVDGSFRRVNPAFERTLGYPRATLLARHPVDLVHEEDRERTRAALELLAGGAELAGFENRYVREDGTECWLQWSARPVPEEGLVYAAARDVTERRRAAREQSALRRVATLVARGATPERVFGAVAAEVEDLLGAEVAAVLRHESDGTLTVLGTAHGTGREGEAAAREVLRTRAPARVGRSVAAPIAVDGRLWGAVVATTRRTPRPAPDPTPEPVSGAVPEPAPRSMPDPASGPVLEPALRPPPDPASGPVPEPAPQPTPEPASQPTPDPASKATPEPVPPDASRLADFTELVAAAVANADSRAQLSASRARVVAAGDASRRRIERDLHDGVQQRLVALQLDLRLAESLVADPSSELGRQLAHVAKGLEDASYDLLQVARGIHPAILSKGGLGPALRSLARRCPVLVELDLALPARRLPERLEVAAYYVVSECLTNAVKHAHARVVTVDAHARGDVLELTVRDDGAGGAEPGRGSGLIGLVDRVEAIGGRLDLRSPPGQGTTLRVTAPLEGPPHG</sequence>
<evidence type="ECO:0000256" key="7">
    <source>
        <dbReference type="ARBA" id="ARBA00022741"/>
    </source>
</evidence>
<dbReference type="PROSITE" id="PS50109">
    <property type="entry name" value="HIS_KIN"/>
    <property type="match status" value="1"/>
</dbReference>
<proteinExistence type="predicted"/>
<dbReference type="InterPro" id="IPR013656">
    <property type="entry name" value="PAS_4"/>
</dbReference>
<dbReference type="SUPFAM" id="SSF55785">
    <property type="entry name" value="PYP-like sensor domain (PAS domain)"/>
    <property type="match status" value="1"/>
</dbReference>
<dbReference type="SMART" id="SM00065">
    <property type="entry name" value="GAF"/>
    <property type="match status" value="1"/>
</dbReference>
<evidence type="ECO:0000256" key="2">
    <source>
        <dbReference type="ARBA" id="ARBA00004370"/>
    </source>
</evidence>
<dbReference type="AlphaFoldDB" id="A0ABD5ETJ0"/>
<dbReference type="SMART" id="SM00304">
    <property type="entry name" value="HAMP"/>
    <property type="match status" value="1"/>
</dbReference>
<comment type="catalytic activity">
    <reaction evidence="1">
        <text>ATP + protein L-histidine = ADP + protein N-phospho-L-histidine.</text>
        <dbReference type="EC" id="2.7.13.3"/>
    </reaction>
</comment>
<dbReference type="InterPro" id="IPR013587">
    <property type="entry name" value="Nitrate/nitrite_sensing"/>
</dbReference>
<dbReference type="EC" id="2.7.13.3" evidence="3"/>
<dbReference type="RefSeq" id="WP_311638721.1">
    <property type="nucleotide sequence ID" value="NZ_JAVRES010000013.1"/>
</dbReference>
<evidence type="ECO:0000313" key="16">
    <source>
        <dbReference type="EMBL" id="MDT0437670.1"/>
    </source>
</evidence>
<dbReference type="InterPro" id="IPR050482">
    <property type="entry name" value="Sensor_HK_TwoCompSys"/>
</dbReference>
<dbReference type="Proteomes" id="UP001183535">
    <property type="component" value="Unassembled WGS sequence"/>
</dbReference>
<dbReference type="InterPro" id="IPR005467">
    <property type="entry name" value="His_kinase_dom"/>
</dbReference>
<dbReference type="PROSITE" id="PS50112">
    <property type="entry name" value="PAS"/>
    <property type="match status" value="1"/>
</dbReference>
<dbReference type="GO" id="GO:0000160">
    <property type="term" value="P:phosphorelay signal transduction system"/>
    <property type="evidence" value="ECO:0007669"/>
    <property type="project" value="UniProtKB-KW"/>
</dbReference>
<dbReference type="InterPro" id="IPR011712">
    <property type="entry name" value="Sig_transdc_His_kin_sub3_dim/P"/>
</dbReference>
<keyword evidence="5" id="KW-0808">Transferase</keyword>
<feature type="region of interest" description="Disordered" evidence="12">
    <location>
        <begin position="955"/>
        <end position="975"/>
    </location>
</feature>
<dbReference type="InterPro" id="IPR036890">
    <property type="entry name" value="HATPase_C_sf"/>
</dbReference>
<evidence type="ECO:0000256" key="11">
    <source>
        <dbReference type="ARBA" id="ARBA00023012"/>
    </source>
</evidence>
<keyword evidence="6" id="KW-0812">Transmembrane</keyword>
<dbReference type="SUPFAM" id="SSF55781">
    <property type="entry name" value="GAF domain-like"/>
    <property type="match status" value="1"/>
</dbReference>
<keyword evidence="17" id="KW-1185">Reference proteome</keyword>
<dbReference type="CDD" id="cd00130">
    <property type="entry name" value="PAS"/>
    <property type="match status" value="1"/>
</dbReference>
<dbReference type="Pfam" id="PF07730">
    <property type="entry name" value="HisKA_3"/>
    <property type="match status" value="1"/>
</dbReference>
<dbReference type="SUPFAM" id="SSF158472">
    <property type="entry name" value="HAMP domain-like"/>
    <property type="match status" value="1"/>
</dbReference>
<dbReference type="Gene3D" id="3.30.450.20">
    <property type="entry name" value="PAS domain"/>
    <property type="match status" value="1"/>
</dbReference>
<keyword evidence="7" id="KW-0547">Nucleotide-binding</keyword>
<dbReference type="InterPro" id="IPR003660">
    <property type="entry name" value="HAMP_dom"/>
</dbReference>
<keyword evidence="10" id="KW-0472">Membrane</keyword>
<dbReference type="CDD" id="cd16917">
    <property type="entry name" value="HATPase_UhpB-NarQ-NarX-like"/>
    <property type="match status" value="1"/>
</dbReference>